<dbReference type="EMBL" id="KK198755">
    <property type="protein sequence ID" value="KCW82738.1"/>
    <property type="molecule type" value="Genomic_DNA"/>
</dbReference>
<name>A0A059CW76_EUCGR</name>
<protein>
    <recommendedName>
        <fullName evidence="3">Leucine-rich repeat-containing N-terminal plant-type domain-containing protein</fullName>
    </recommendedName>
</protein>
<dbReference type="Gramene" id="KCW82738">
    <property type="protein sequence ID" value="KCW82738"/>
    <property type="gene ID" value="EUGRSUZ_C04113"/>
</dbReference>
<evidence type="ECO:0008006" key="3">
    <source>
        <dbReference type="Google" id="ProtNLM"/>
    </source>
</evidence>
<dbReference type="PANTHER" id="PTHR48057:SF30">
    <property type="entry name" value="DNA-DAMAGE-REPAIR_TOLERATION DRT100-LIKE PROTEIN"/>
    <property type="match status" value="1"/>
</dbReference>
<dbReference type="Gene3D" id="3.80.10.10">
    <property type="entry name" value="Ribonuclease Inhibitor"/>
    <property type="match status" value="2"/>
</dbReference>
<dbReference type="InterPro" id="IPR032675">
    <property type="entry name" value="LRR_dom_sf"/>
</dbReference>
<feature type="chain" id="PRO_5001575613" description="Leucine-rich repeat-containing N-terminal plant-type domain-containing protein" evidence="1">
    <location>
        <begin position="24"/>
        <end position="258"/>
    </location>
</feature>
<evidence type="ECO:0000256" key="1">
    <source>
        <dbReference type="SAM" id="SignalP"/>
    </source>
</evidence>
<dbReference type="PANTHER" id="PTHR48057">
    <property type="entry name" value="LEUCINE-RICH REPEAT SERINE/THREONINE-PROTEIN KINASE 1"/>
    <property type="match status" value="1"/>
</dbReference>
<dbReference type="Pfam" id="PF00560">
    <property type="entry name" value="LRR_1"/>
    <property type="match status" value="2"/>
</dbReference>
<dbReference type="PROSITE" id="PS51257">
    <property type="entry name" value="PROKAR_LIPOPROTEIN"/>
    <property type="match status" value="1"/>
</dbReference>
<feature type="signal peptide" evidence="1">
    <location>
        <begin position="1"/>
        <end position="23"/>
    </location>
</feature>
<proteinExistence type="predicted"/>
<dbReference type="Pfam" id="PF13516">
    <property type="entry name" value="LRR_6"/>
    <property type="match status" value="1"/>
</dbReference>
<reference evidence="2" key="1">
    <citation type="submission" date="2013-07" db="EMBL/GenBank/DDBJ databases">
        <title>The genome of Eucalyptus grandis.</title>
        <authorList>
            <person name="Schmutz J."/>
            <person name="Hayes R."/>
            <person name="Myburg A."/>
            <person name="Tuskan G."/>
            <person name="Grattapaglia D."/>
            <person name="Rokhsar D.S."/>
        </authorList>
    </citation>
    <scope>NUCLEOTIDE SEQUENCE</scope>
    <source>
        <tissue evidence="2">Leaf extractions</tissue>
    </source>
</reference>
<sequence>MKKEALWVFVVVWGVACFCGSHGCQEQERVALLVLNTTLDLTYSEYTGGSYFNCCSWRYVECNPATGRVTKLMLSHLRYYRFGSKTWYLNASLLLPFEELKSLDLSSNSIGGWIAPKEPNLLSSKLSKLEVLDLSDNSLDNSILSVLSTIPSLRRLLLISNNLSGTLHLHGDFSNLKELDISYNAIDVAATAKGIKNLSHLENLHLDGVHLKHAGTVVRALGALSSLRILSLQSNTIEGSITTQVDHWLQQWLATNHK</sequence>
<keyword evidence="1" id="KW-0732">Signal</keyword>
<organism evidence="2">
    <name type="scientific">Eucalyptus grandis</name>
    <name type="common">Flooded gum</name>
    <dbReference type="NCBI Taxonomy" id="71139"/>
    <lineage>
        <taxon>Eukaryota</taxon>
        <taxon>Viridiplantae</taxon>
        <taxon>Streptophyta</taxon>
        <taxon>Embryophyta</taxon>
        <taxon>Tracheophyta</taxon>
        <taxon>Spermatophyta</taxon>
        <taxon>Magnoliopsida</taxon>
        <taxon>eudicotyledons</taxon>
        <taxon>Gunneridae</taxon>
        <taxon>Pentapetalae</taxon>
        <taxon>rosids</taxon>
        <taxon>malvids</taxon>
        <taxon>Myrtales</taxon>
        <taxon>Myrtaceae</taxon>
        <taxon>Myrtoideae</taxon>
        <taxon>Eucalypteae</taxon>
        <taxon>Eucalyptus</taxon>
    </lineage>
</organism>
<dbReference type="PRINTS" id="PR00019">
    <property type="entry name" value="LEURICHRPT"/>
</dbReference>
<evidence type="ECO:0000313" key="2">
    <source>
        <dbReference type="EMBL" id="KCW82738.1"/>
    </source>
</evidence>
<gene>
    <name evidence="2" type="ORF">EUGRSUZ_C04113</name>
</gene>
<dbReference type="SUPFAM" id="SSF52047">
    <property type="entry name" value="RNI-like"/>
    <property type="match status" value="1"/>
</dbReference>
<dbReference type="InterPro" id="IPR052595">
    <property type="entry name" value="LRRC69/RLP"/>
</dbReference>
<dbReference type="SMART" id="SM00365">
    <property type="entry name" value="LRR_SD22"/>
    <property type="match status" value="3"/>
</dbReference>
<dbReference type="InterPro" id="IPR001611">
    <property type="entry name" value="Leu-rich_rpt"/>
</dbReference>
<accession>A0A059CW76</accession>
<dbReference type="AlphaFoldDB" id="A0A059CW76"/>
<dbReference type="InParanoid" id="A0A059CW76"/>